<dbReference type="AlphaFoldDB" id="A0AA38LIG3"/>
<keyword evidence="4" id="KW-1185">Reference proteome</keyword>
<accession>A0AA38LIG3</accession>
<evidence type="ECO:0000313" key="4">
    <source>
        <dbReference type="Proteomes" id="UP000824469"/>
    </source>
</evidence>
<dbReference type="InterPro" id="IPR055343">
    <property type="entry name" value="CREG_beta-barrel"/>
</dbReference>
<dbReference type="PANTHER" id="PTHR13343">
    <property type="entry name" value="CREG1 PROTEIN"/>
    <property type="match status" value="1"/>
</dbReference>
<organism evidence="3 4">
    <name type="scientific">Taxus chinensis</name>
    <name type="common">Chinese yew</name>
    <name type="synonym">Taxus wallichiana var. chinensis</name>
    <dbReference type="NCBI Taxonomy" id="29808"/>
    <lineage>
        <taxon>Eukaryota</taxon>
        <taxon>Viridiplantae</taxon>
        <taxon>Streptophyta</taxon>
        <taxon>Embryophyta</taxon>
        <taxon>Tracheophyta</taxon>
        <taxon>Spermatophyta</taxon>
        <taxon>Pinopsida</taxon>
        <taxon>Pinidae</taxon>
        <taxon>Conifers II</taxon>
        <taxon>Cupressales</taxon>
        <taxon>Taxaceae</taxon>
        <taxon>Taxus</taxon>
    </lineage>
</organism>
<dbReference type="Pfam" id="PF13883">
    <property type="entry name" value="CREG_beta-barrel"/>
    <property type="match status" value="1"/>
</dbReference>
<feature type="region of interest" description="Disordered" evidence="1">
    <location>
        <begin position="1"/>
        <end position="20"/>
    </location>
</feature>
<feature type="non-terminal residue" evidence="3">
    <location>
        <position position="1"/>
    </location>
</feature>
<dbReference type="GO" id="GO:0005737">
    <property type="term" value="C:cytoplasm"/>
    <property type="evidence" value="ECO:0007669"/>
    <property type="project" value="UniProtKB-ARBA"/>
</dbReference>
<sequence length="105" mass="11225">TSSIGLQGTPFGNVISFSDGPPGQGTGIPYFYLTLLDPTARDLKKDSRCSFTVSEVPLGTCKETDPENPTCSKMTLTGKMEAINMNSPEADVASQALFSKHSEMM</sequence>
<dbReference type="Gene3D" id="2.30.110.10">
    <property type="entry name" value="Electron Transport, Fmn-binding Protein, Chain A"/>
    <property type="match status" value="1"/>
</dbReference>
<gene>
    <name evidence="3" type="ORF">KI387_016876</name>
</gene>
<dbReference type="EMBL" id="JAHRHJ020000003">
    <property type="protein sequence ID" value="KAH9322237.1"/>
    <property type="molecule type" value="Genomic_DNA"/>
</dbReference>
<feature type="non-terminal residue" evidence="3">
    <location>
        <position position="105"/>
    </location>
</feature>
<evidence type="ECO:0000259" key="2">
    <source>
        <dbReference type="Pfam" id="PF13883"/>
    </source>
</evidence>
<dbReference type="InterPro" id="IPR012349">
    <property type="entry name" value="Split_barrel_FMN-bd"/>
</dbReference>
<dbReference type="PANTHER" id="PTHR13343:SF17">
    <property type="entry name" value="CELLULAR REPRESSOR OF E1A-STIMULATED GENES, ISOFORM A"/>
    <property type="match status" value="1"/>
</dbReference>
<feature type="domain" description="CREG-like beta-barrel" evidence="2">
    <location>
        <begin position="5"/>
        <end position="104"/>
    </location>
</feature>
<dbReference type="SUPFAM" id="SSF50475">
    <property type="entry name" value="FMN-binding split barrel"/>
    <property type="match status" value="1"/>
</dbReference>
<comment type="caution">
    <text evidence="3">The sequence shown here is derived from an EMBL/GenBank/DDBJ whole genome shotgun (WGS) entry which is preliminary data.</text>
</comment>
<evidence type="ECO:0000313" key="3">
    <source>
        <dbReference type="EMBL" id="KAH9322237.1"/>
    </source>
</evidence>
<name>A0AA38LIG3_TAXCH</name>
<proteinExistence type="predicted"/>
<evidence type="ECO:0000256" key="1">
    <source>
        <dbReference type="SAM" id="MobiDB-lite"/>
    </source>
</evidence>
<dbReference type="Proteomes" id="UP000824469">
    <property type="component" value="Unassembled WGS sequence"/>
</dbReference>
<reference evidence="3 4" key="1">
    <citation type="journal article" date="2021" name="Nat. Plants">
        <title>The Taxus genome provides insights into paclitaxel biosynthesis.</title>
        <authorList>
            <person name="Xiong X."/>
            <person name="Gou J."/>
            <person name="Liao Q."/>
            <person name="Li Y."/>
            <person name="Zhou Q."/>
            <person name="Bi G."/>
            <person name="Li C."/>
            <person name="Du R."/>
            <person name="Wang X."/>
            <person name="Sun T."/>
            <person name="Guo L."/>
            <person name="Liang H."/>
            <person name="Lu P."/>
            <person name="Wu Y."/>
            <person name="Zhang Z."/>
            <person name="Ro D.K."/>
            <person name="Shang Y."/>
            <person name="Huang S."/>
            <person name="Yan J."/>
        </authorList>
    </citation>
    <scope>NUCLEOTIDE SEQUENCE [LARGE SCALE GENOMIC DNA]</scope>
    <source>
        <strain evidence="3">Ta-2019</strain>
    </source>
</reference>
<protein>
    <recommendedName>
        <fullName evidence="2">CREG-like beta-barrel domain-containing protein</fullName>
    </recommendedName>
</protein>